<protein>
    <submittedName>
        <fullName evidence="1">MobC family plasmid mobilization relaxosome protein</fullName>
    </submittedName>
</protein>
<organism evidence="1 2">
    <name type="scientific">Brucella tritici</name>
    <dbReference type="NCBI Taxonomy" id="94626"/>
    <lineage>
        <taxon>Bacteria</taxon>
        <taxon>Pseudomonadati</taxon>
        <taxon>Pseudomonadota</taxon>
        <taxon>Alphaproteobacteria</taxon>
        <taxon>Hyphomicrobiales</taxon>
        <taxon>Brucellaceae</taxon>
        <taxon>Brucella/Ochrobactrum group</taxon>
        <taxon>Brucella</taxon>
    </lineage>
</organism>
<dbReference type="EMBL" id="WBVX01000024">
    <property type="protein sequence ID" value="KAB2681158.1"/>
    <property type="molecule type" value="Genomic_DNA"/>
</dbReference>
<gene>
    <name evidence="1" type="ORF">F9L08_19870</name>
</gene>
<dbReference type="RefSeq" id="WP_151610563.1">
    <property type="nucleotide sequence ID" value="NZ_WBVX01000024.1"/>
</dbReference>
<evidence type="ECO:0000313" key="2">
    <source>
        <dbReference type="Proteomes" id="UP000481643"/>
    </source>
</evidence>
<name>A0A6L3YBU7_9HYPH</name>
<dbReference type="AlphaFoldDB" id="A0A6L3YBU7"/>
<dbReference type="Pfam" id="PF21983">
    <property type="entry name" value="NikA-like"/>
    <property type="match status" value="1"/>
</dbReference>
<accession>A0A6L3YBU7</accession>
<evidence type="ECO:0000313" key="1">
    <source>
        <dbReference type="EMBL" id="KAB2681158.1"/>
    </source>
</evidence>
<reference evidence="1 2" key="1">
    <citation type="submission" date="2019-09" db="EMBL/GenBank/DDBJ databases">
        <title>Taxonomic organization of the family Brucellaceae based on a phylogenomic approach.</title>
        <authorList>
            <person name="Leclercq S."/>
            <person name="Cloeckaert A."/>
            <person name="Zygmunt M.S."/>
        </authorList>
    </citation>
    <scope>NUCLEOTIDE SEQUENCE [LARGE SCALE GENOMIC DNA]</scope>
    <source>
        <strain evidence="1 2">WS1830</strain>
    </source>
</reference>
<dbReference type="Proteomes" id="UP000481643">
    <property type="component" value="Unassembled WGS sequence"/>
</dbReference>
<sequence length="136" mass="15524">MERKKEQSTGLQVATRRYGEAMRVRFSEDEIGQLKALAHAHNTNVSDVVRRLVRESAGELPVANDAVRPEIKEMVDQLRKVGVNLNQAVRAMNEGRVQYEGDLERALIAVGELVRLHRNELRAMLLKPRSERRKAK</sequence>
<dbReference type="InterPro" id="IPR053842">
    <property type="entry name" value="NikA-like"/>
</dbReference>
<comment type="caution">
    <text evidence="1">The sequence shown here is derived from an EMBL/GenBank/DDBJ whole genome shotgun (WGS) entry which is preliminary data.</text>
</comment>
<proteinExistence type="predicted"/>